<dbReference type="Proteomes" id="UP000095284">
    <property type="component" value="Unplaced"/>
</dbReference>
<accession>A0A1I7RPE9</accession>
<dbReference type="Proteomes" id="UP000659654">
    <property type="component" value="Unassembled WGS sequence"/>
</dbReference>
<dbReference type="AlphaFoldDB" id="A0A1I7RPE9"/>
<name>A0A1I7RPE9_BURXY</name>
<dbReference type="Proteomes" id="UP000582659">
    <property type="component" value="Unassembled WGS sequence"/>
</dbReference>
<evidence type="ECO:0000313" key="3">
    <source>
        <dbReference type="Proteomes" id="UP000659654"/>
    </source>
</evidence>
<reference evidence="4" key="1">
    <citation type="submission" date="2016-11" db="UniProtKB">
        <authorList>
            <consortium name="WormBaseParasite"/>
        </authorList>
    </citation>
    <scope>IDENTIFICATION</scope>
</reference>
<gene>
    <name evidence="1" type="ORF">BXYJ_LOCUS3749</name>
</gene>
<reference evidence="1" key="2">
    <citation type="submission" date="2020-09" db="EMBL/GenBank/DDBJ databases">
        <authorList>
            <person name="Kikuchi T."/>
        </authorList>
    </citation>
    <scope>NUCLEOTIDE SEQUENCE</scope>
    <source>
        <strain evidence="1">Ka4C1</strain>
    </source>
</reference>
<protein>
    <submittedName>
        <fullName evidence="1">(pine wood nematode) hypothetical protein</fullName>
    </submittedName>
</protein>
<sequence length="71" mass="8118">MIAAECQLKMSEKCILYKRMSVTDGVEVLWKSRFILSVSCVETKSTIQGEGPSENCKQLIHQEYRGHQGHF</sequence>
<dbReference type="WBParaSite" id="BXY_0259000.1">
    <property type="protein sequence ID" value="BXY_0259000.1"/>
    <property type="gene ID" value="BXY_0259000"/>
</dbReference>
<evidence type="ECO:0000313" key="1">
    <source>
        <dbReference type="EMBL" id="CAD5214877.1"/>
    </source>
</evidence>
<organism evidence="2 4">
    <name type="scientific">Bursaphelenchus xylophilus</name>
    <name type="common">Pinewood nematode worm</name>
    <name type="synonym">Aphelenchoides xylophilus</name>
    <dbReference type="NCBI Taxonomy" id="6326"/>
    <lineage>
        <taxon>Eukaryota</taxon>
        <taxon>Metazoa</taxon>
        <taxon>Ecdysozoa</taxon>
        <taxon>Nematoda</taxon>
        <taxon>Chromadorea</taxon>
        <taxon>Rhabditida</taxon>
        <taxon>Tylenchina</taxon>
        <taxon>Tylenchomorpha</taxon>
        <taxon>Aphelenchoidea</taxon>
        <taxon>Aphelenchoididae</taxon>
        <taxon>Bursaphelenchus</taxon>
    </lineage>
</organism>
<evidence type="ECO:0000313" key="2">
    <source>
        <dbReference type="Proteomes" id="UP000095284"/>
    </source>
</evidence>
<evidence type="ECO:0000313" key="4">
    <source>
        <dbReference type="WBParaSite" id="BXY_0259000.1"/>
    </source>
</evidence>
<keyword evidence="3" id="KW-1185">Reference proteome</keyword>
<dbReference type="EMBL" id="CAJFCV020000002">
    <property type="protein sequence ID" value="CAG9095911.1"/>
    <property type="molecule type" value="Genomic_DNA"/>
</dbReference>
<dbReference type="EMBL" id="CAJFDI010000002">
    <property type="protein sequence ID" value="CAD5214877.1"/>
    <property type="molecule type" value="Genomic_DNA"/>
</dbReference>
<proteinExistence type="predicted"/>